<name>A0A671FJ16_RHIFE</name>
<evidence type="ECO:0000259" key="5">
    <source>
        <dbReference type="Pfam" id="PF00692"/>
    </source>
</evidence>
<dbReference type="Ensembl" id="ENSRFET00010027782.1">
    <property type="protein sequence ID" value="ENSRFEP00010025565.1"/>
    <property type="gene ID" value="ENSRFEG00010017009.1"/>
</dbReference>
<dbReference type="GO" id="GO:0046081">
    <property type="term" value="P:dUTP catabolic process"/>
    <property type="evidence" value="ECO:0007669"/>
    <property type="project" value="InterPro"/>
</dbReference>
<evidence type="ECO:0000256" key="3">
    <source>
        <dbReference type="ARBA" id="ARBA00012379"/>
    </source>
</evidence>
<dbReference type="Proteomes" id="UP000472240">
    <property type="component" value="Chromosome 17"/>
</dbReference>
<evidence type="ECO:0000256" key="4">
    <source>
        <dbReference type="ARBA" id="ARBA00023080"/>
    </source>
</evidence>
<keyword evidence="4" id="KW-0546">Nucleotide metabolism</keyword>
<dbReference type="AlphaFoldDB" id="A0A671FJ16"/>
<dbReference type="GO" id="GO:0006226">
    <property type="term" value="P:dUMP biosynthetic process"/>
    <property type="evidence" value="ECO:0007669"/>
    <property type="project" value="InterPro"/>
</dbReference>
<keyword evidence="7" id="KW-1185">Reference proteome</keyword>
<evidence type="ECO:0000313" key="7">
    <source>
        <dbReference type="Proteomes" id="UP000472240"/>
    </source>
</evidence>
<accession>A0A671FJ16</accession>
<reference evidence="6 7" key="2">
    <citation type="journal article" date="2018" name="Annu Rev Anim Biosci">
        <title>Bat Biology, Genomes, and the Bat1K Project: To Generate Chromosome-Level Genomes for All Living Bat Species.</title>
        <authorList>
            <person name="Teeling E.C."/>
            <person name="Vernes S.C."/>
            <person name="Davalos L.M."/>
            <person name="Ray D.A."/>
            <person name="Gilbert M.T.P."/>
            <person name="Myers E."/>
        </authorList>
    </citation>
    <scope>NUCLEOTIDE SEQUENCE</scope>
</reference>
<proteinExistence type="inferred from homology"/>
<organism evidence="6 7">
    <name type="scientific">Rhinolophus ferrumequinum</name>
    <name type="common">Greater horseshoe bat</name>
    <dbReference type="NCBI Taxonomy" id="59479"/>
    <lineage>
        <taxon>Eukaryota</taxon>
        <taxon>Metazoa</taxon>
        <taxon>Chordata</taxon>
        <taxon>Craniata</taxon>
        <taxon>Vertebrata</taxon>
        <taxon>Euteleostomi</taxon>
        <taxon>Mammalia</taxon>
        <taxon>Eutheria</taxon>
        <taxon>Laurasiatheria</taxon>
        <taxon>Chiroptera</taxon>
        <taxon>Yinpterochiroptera</taxon>
        <taxon>Rhinolophoidea</taxon>
        <taxon>Rhinolophidae</taxon>
        <taxon>Rhinolophinae</taxon>
        <taxon>Rhinolophus</taxon>
    </lineage>
</organism>
<evidence type="ECO:0000256" key="1">
    <source>
        <dbReference type="ARBA" id="ARBA00005142"/>
    </source>
</evidence>
<reference evidence="6" key="5">
    <citation type="submission" date="2025-09" db="UniProtKB">
        <authorList>
            <consortium name="Ensembl"/>
        </authorList>
    </citation>
    <scope>IDENTIFICATION</scope>
</reference>
<dbReference type="SUPFAM" id="SSF51283">
    <property type="entry name" value="dUTPase-like"/>
    <property type="match status" value="1"/>
</dbReference>
<dbReference type="InterPro" id="IPR029054">
    <property type="entry name" value="dUTPase-like"/>
</dbReference>
<dbReference type="OMA" id="YSACNSI"/>
<comment type="similarity">
    <text evidence="2">Belongs to the dUTPase family.</text>
</comment>
<dbReference type="PANTHER" id="PTHR11241:SF0">
    <property type="entry name" value="DEOXYURIDINE 5'-TRIPHOSPHATE NUCLEOTIDOHYDROLASE"/>
    <property type="match status" value="1"/>
</dbReference>
<dbReference type="GO" id="GO:0000287">
    <property type="term" value="F:magnesium ion binding"/>
    <property type="evidence" value="ECO:0007669"/>
    <property type="project" value="InterPro"/>
</dbReference>
<dbReference type="Gene3D" id="2.70.40.10">
    <property type="match status" value="1"/>
</dbReference>
<dbReference type="Pfam" id="PF00692">
    <property type="entry name" value="dUTPase"/>
    <property type="match status" value="1"/>
</dbReference>
<dbReference type="GeneTree" id="ENSGT00940000169826"/>
<evidence type="ECO:0000256" key="2">
    <source>
        <dbReference type="ARBA" id="ARBA00006581"/>
    </source>
</evidence>
<protein>
    <recommendedName>
        <fullName evidence="3">dUTP diphosphatase</fullName>
        <ecNumber evidence="3">3.6.1.23</ecNumber>
    </recommendedName>
</protein>
<dbReference type="GO" id="GO:0004170">
    <property type="term" value="F:dUTP diphosphatase activity"/>
    <property type="evidence" value="ECO:0007669"/>
    <property type="project" value="UniProtKB-EC"/>
</dbReference>
<reference evidence="7" key="3">
    <citation type="submission" date="2018-12" db="EMBL/GenBank/DDBJ databases">
        <title>G10K-VGP greater horseshoe bat female genome, primary haplotype.</title>
        <authorList>
            <person name="Teeling E."/>
            <person name="Myers G."/>
            <person name="Vernes S."/>
            <person name="Pippel M."/>
            <person name="Winkler S."/>
            <person name="Fedrigo O."/>
            <person name="Rhie A."/>
            <person name="Koren S."/>
            <person name="Phillippy A."/>
            <person name="Lewin H."/>
            <person name="Damas J."/>
            <person name="Howe K."/>
            <person name="Mountcastle J."/>
            <person name="Jarvis E.D."/>
        </authorList>
    </citation>
    <scope>NUCLEOTIDE SEQUENCE [LARGE SCALE GENOMIC DNA]</scope>
</reference>
<dbReference type="InterPro" id="IPR008181">
    <property type="entry name" value="dUTPase"/>
</dbReference>
<dbReference type="EC" id="3.6.1.23" evidence="3"/>
<dbReference type="InterPro" id="IPR036157">
    <property type="entry name" value="dUTPase-like_sf"/>
</dbReference>
<sequence>MWIHFTCLSEHTMALNMGSLRAASSDLYSACNSIVPPMEKALVKADIQVALPSGCYGQVVPHSGSAVKHFRGIGAGITDEDYRGNAEIN</sequence>
<reference evidence="6" key="4">
    <citation type="submission" date="2025-08" db="UniProtKB">
        <authorList>
            <consortium name="Ensembl"/>
        </authorList>
    </citation>
    <scope>IDENTIFICATION</scope>
</reference>
<dbReference type="PANTHER" id="PTHR11241">
    <property type="entry name" value="DEOXYURIDINE 5'-TRIPHOSPHATE NUCLEOTIDOHYDROLASE"/>
    <property type="match status" value="1"/>
</dbReference>
<comment type="pathway">
    <text evidence="1">Pyrimidine metabolism; dUMP biosynthesis; dUMP from dCTP (dUTP route): step 2/2.</text>
</comment>
<evidence type="ECO:0000313" key="6">
    <source>
        <dbReference type="Ensembl" id="ENSRFEP00010025565.1"/>
    </source>
</evidence>
<reference evidence="6 7" key="1">
    <citation type="journal article" date="2015" name="Annu Rev Anim Biosci">
        <title>The Genome 10K Project: a way forward.</title>
        <authorList>
            <person name="Koepfli K.P."/>
            <person name="Paten B."/>
            <person name="O'Brien S.J."/>
            <person name="Koepfli K.P."/>
            <person name="Paten B."/>
            <person name="Antunes A."/>
            <person name="Belov K."/>
            <person name="Bustamante C."/>
            <person name="Castoe T.A."/>
            <person name="Clawson H."/>
            <person name="Crawford A.J."/>
            <person name="Diekhans M."/>
            <person name="Distel D."/>
            <person name="Durbin R."/>
            <person name="Earl D."/>
            <person name="Fujita M.K."/>
            <person name="Gamble T."/>
            <person name="Georges A."/>
            <person name="Gemmell N."/>
            <person name="Gilbert M.T."/>
            <person name="Graves J.M."/>
            <person name="Green R.E."/>
            <person name="Hickey G."/>
            <person name="Jarvis E.D."/>
            <person name="Johnson W."/>
            <person name="Komissarov A."/>
            <person name="Korf I."/>
            <person name="Kuhn R."/>
            <person name="Larkin D.M."/>
            <person name="Lewin H."/>
            <person name="Lopez J.V."/>
            <person name="Ma J."/>
            <person name="Marques-Bonet T."/>
            <person name="Miller W."/>
            <person name="Murphy R."/>
            <person name="Pevzner P."/>
            <person name="Shapiro B."/>
            <person name="Steiner C."/>
            <person name="Tamazian G."/>
            <person name="Venkatesh B."/>
            <person name="Wang J."/>
            <person name="Wayne R."/>
            <person name="Wiley E."/>
            <person name="Yang H."/>
            <person name="Zhang G."/>
            <person name="Haussler D."/>
            <person name="Ryder O."/>
            <person name="O'Brien S.J."/>
        </authorList>
    </citation>
    <scope>NUCLEOTIDE SEQUENCE</scope>
</reference>
<feature type="domain" description="dUTPase-like" evidence="5">
    <location>
        <begin position="14"/>
        <end position="88"/>
    </location>
</feature>
<dbReference type="InParanoid" id="A0A671FJ16"/>